<name>A0ABW7YFP8_STRCE</name>
<sequence length="75" mass="8574">MLIHRFPSVEDARAWYETPAYQAVFPQYGPVRTTGCSSSRESTTPRTTETGRPAATRTHHHIHRRRHPIPEPSPP</sequence>
<dbReference type="Gene3D" id="3.30.70.100">
    <property type="match status" value="1"/>
</dbReference>
<dbReference type="InterPro" id="IPR010753">
    <property type="entry name" value="DUF1330"/>
</dbReference>
<evidence type="ECO:0000313" key="3">
    <source>
        <dbReference type="EMBL" id="MFI5681240.1"/>
    </source>
</evidence>
<comment type="caution">
    <text evidence="3">The sequence shown here is derived from an EMBL/GenBank/DDBJ whole genome shotgun (WGS) entry which is preliminary data.</text>
</comment>
<evidence type="ECO:0000256" key="1">
    <source>
        <dbReference type="SAM" id="MobiDB-lite"/>
    </source>
</evidence>
<dbReference type="Proteomes" id="UP001612415">
    <property type="component" value="Unassembled WGS sequence"/>
</dbReference>
<organism evidence="3 4">
    <name type="scientific">Streptomyces cellulosae</name>
    <dbReference type="NCBI Taxonomy" id="1968"/>
    <lineage>
        <taxon>Bacteria</taxon>
        <taxon>Bacillati</taxon>
        <taxon>Actinomycetota</taxon>
        <taxon>Actinomycetes</taxon>
        <taxon>Kitasatosporales</taxon>
        <taxon>Streptomycetaceae</taxon>
        <taxon>Streptomyces</taxon>
    </lineage>
</organism>
<protein>
    <submittedName>
        <fullName evidence="3">DUF1330 domain-containing protein</fullName>
    </submittedName>
</protein>
<dbReference type="EMBL" id="JBITDC010000027">
    <property type="protein sequence ID" value="MFI5681240.1"/>
    <property type="molecule type" value="Genomic_DNA"/>
</dbReference>
<keyword evidence="4" id="KW-1185">Reference proteome</keyword>
<dbReference type="RefSeq" id="WP_398661758.1">
    <property type="nucleotide sequence ID" value="NZ_JBITDC010000027.1"/>
</dbReference>
<proteinExistence type="predicted"/>
<evidence type="ECO:0000259" key="2">
    <source>
        <dbReference type="Pfam" id="PF07045"/>
    </source>
</evidence>
<gene>
    <name evidence="3" type="ORF">ACIA8P_42660</name>
</gene>
<feature type="compositionally biased region" description="Basic residues" evidence="1">
    <location>
        <begin position="57"/>
        <end position="67"/>
    </location>
</feature>
<accession>A0ABW7YFP8</accession>
<dbReference type="Pfam" id="PF07045">
    <property type="entry name" value="DUF1330"/>
    <property type="match status" value="1"/>
</dbReference>
<evidence type="ECO:0000313" key="4">
    <source>
        <dbReference type="Proteomes" id="UP001612415"/>
    </source>
</evidence>
<dbReference type="InterPro" id="IPR011008">
    <property type="entry name" value="Dimeric_a/b-barrel"/>
</dbReference>
<reference evidence="3 4" key="1">
    <citation type="submission" date="2024-10" db="EMBL/GenBank/DDBJ databases">
        <title>The Natural Products Discovery Center: Release of the First 8490 Sequenced Strains for Exploring Actinobacteria Biosynthetic Diversity.</title>
        <authorList>
            <person name="Kalkreuter E."/>
            <person name="Kautsar S.A."/>
            <person name="Yang D."/>
            <person name="Bader C.D."/>
            <person name="Teijaro C.N."/>
            <person name="Fluegel L."/>
            <person name="Davis C.M."/>
            <person name="Simpson J.R."/>
            <person name="Lauterbach L."/>
            <person name="Steele A.D."/>
            <person name="Gui C."/>
            <person name="Meng S."/>
            <person name="Li G."/>
            <person name="Viehrig K."/>
            <person name="Ye F."/>
            <person name="Su P."/>
            <person name="Kiefer A.F."/>
            <person name="Nichols A."/>
            <person name="Cepeda A.J."/>
            <person name="Yan W."/>
            <person name="Fan B."/>
            <person name="Jiang Y."/>
            <person name="Adhikari A."/>
            <person name="Zheng C.-J."/>
            <person name="Schuster L."/>
            <person name="Cowan T.M."/>
            <person name="Smanski M.J."/>
            <person name="Chevrette M.G."/>
            <person name="De Carvalho L.P.S."/>
            <person name="Shen B."/>
        </authorList>
    </citation>
    <scope>NUCLEOTIDE SEQUENCE [LARGE SCALE GENOMIC DNA]</scope>
    <source>
        <strain evidence="3 4">NPDC051599</strain>
    </source>
</reference>
<feature type="domain" description="DUF1330" evidence="2">
    <location>
        <begin position="3"/>
        <end position="25"/>
    </location>
</feature>
<feature type="region of interest" description="Disordered" evidence="1">
    <location>
        <begin position="28"/>
        <end position="75"/>
    </location>
</feature>
<dbReference type="SUPFAM" id="SSF54909">
    <property type="entry name" value="Dimeric alpha+beta barrel"/>
    <property type="match status" value="1"/>
</dbReference>
<feature type="compositionally biased region" description="Low complexity" evidence="1">
    <location>
        <begin position="37"/>
        <end position="56"/>
    </location>
</feature>